<dbReference type="Gene3D" id="3.30.1360.20">
    <property type="entry name" value="Transcriptional coactivator/pterin dehydratase"/>
    <property type="match status" value="1"/>
</dbReference>
<comment type="similarity">
    <text evidence="2">Belongs to the pterin-4-alpha-carbinolamine dehydratase family.</text>
</comment>
<comment type="caution">
    <text evidence="6">The sequence shown here is derived from an EMBL/GenBank/DDBJ whole genome shotgun (WGS) entry which is preliminary data.</text>
</comment>
<comment type="catalytic activity">
    <reaction evidence="1">
        <text>(4aS,6R)-4a-hydroxy-L-erythro-5,6,7,8-tetrahydrobiopterin = (6R)-L-erythro-6,7-dihydrobiopterin + H2O</text>
        <dbReference type="Rhea" id="RHEA:11920"/>
        <dbReference type="ChEBI" id="CHEBI:15377"/>
        <dbReference type="ChEBI" id="CHEBI:15642"/>
        <dbReference type="ChEBI" id="CHEBI:43120"/>
        <dbReference type="EC" id="4.2.1.96"/>
    </reaction>
</comment>
<proteinExistence type="inferred from homology"/>
<dbReference type="EC" id="4.2.1.96" evidence="3"/>
<gene>
    <name evidence="6" type="ORF">WJX75_006181</name>
</gene>
<reference evidence="6 7" key="1">
    <citation type="journal article" date="2024" name="Nat. Commun.">
        <title>Phylogenomics reveals the evolutionary origins of lichenization in chlorophyte algae.</title>
        <authorList>
            <person name="Puginier C."/>
            <person name="Libourel C."/>
            <person name="Otte J."/>
            <person name="Skaloud P."/>
            <person name="Haon M."/>
            <person name="Grisel S."/>
            <person name="Petersen M."/>
            <person name="Berrin J.G."/>
            <person name="Delaux P.M."/>
            <person name="Dal Grande F."/>
            <person name="Keller J."/>
        </authorList>
    </citation>
    <scope>NUCLEOTIDE SEQUENCE [LARGE SCALE GENOMIC DNA]</scope>
    <source>
        <strain evidence="6 7">SAG 216-7</strain>
    </source>
</reference>
<evidence type="ECO:0000256" key="1">
    <source>
        <dbReference type="ARBA" id="ARBA00001554"/>
    </source>
</evidence>
<dbReference type="InterPro" id="IPR001533">
    <property type="entry name" value="Pterin_deHydtase"/>
</dbReference>
<dbReference type="PANTHER" id="PTHR12599">
    <property type="entry name" value="PTERIN-4-ALPHA-CARBINOLAMINE DEHYDRATASE"/>
    <property type="match status" value="1"/>
</dbReference>
<keyword evidence="7" id="KW-1185">Reference proteome</keyword>
<name>A0ABR2YE08_9CHLO</name>
<dbReference type="Pfam" id="PF01329">
    <property type="entry name" value="Pterin_4a"/>
    <property type="match status" value="1"/>
</dbReference>
<accession>A0ABR2YE08</accession>
<evidence type="ECO:0000313" key="7">
    <source>
        <dbReference type="Proteomes" id="UP001491310"/>
    </source>
</evidence>
<protein>
    <recommendedName>
        <fullName evidence="3">4a-hydroxytetrahydrobiopterin dehydratase</fullName>
        <ecNumber evidence="3">4.2.1.96</ecNumber>
    </recommendedName>
    <alternativeName>
        <fullName evidence="5">4-alpha-hydroxy-tetrahydropterin dehydratase</fullName>
    </alternativeName>
</protein>
<evidence type="ECO:0000256" key="2">
    <source>
        <dbReference type="ARBA" id="ARBA00006472"/>
    </source>
</evidence>
<organism evidence="6 7">
    <name type="scientific">Coccomyxa subellipsoidea</name>
    <dbReference type="NCBI Taxonomy" id="248742"/>
    <lineage>
        <taxon>Eukaryota</taxon>
        <taxon>Viridiplantae</taxon>
        <taxon>Chlorophyta</taxon>
        <taxon>core chlorophytes</taxon>
        <taxon>Trebouxiophyceae</taxon>
        <taxon>Trebouxiophyceae incertae sedis</taxon>
        <taxon>Coccomyxaceae</taxon>
        <taxon>Coccomyxa</taxon>
    </lineage>
</organism>
<dbReference type="InterPro" id="IPR036428">
    <property type="entry name" value="PCD_sf"/>
</dbReference>
<dbReference type="Proteomes" id="UP001491310">
    <property type="component" value="Unassembled WGS sequence"/>
</dbReference>
<evidence type="ECO:0000256" key="4">
    <source>
        <dbReference type="ARBA" id="ARBA00023239"/>
    </source>
</evidence>
<sequence length="91" mass="10104">MDRSKAESLIASEAEGWELAENEQKHLKIQRTFRTKNFVKALELCNRFGEVAEAEGHHPDLHITVKDESTNAVVILIIGLKPEGAPGTCVH</sequence>
<dbReference type="PANTHER" id="PTHR12599:SF0">
    <property type="entry name" value="PTERIN-4-ALPHA-CARBINOLAMINE DEHYDRATASE"/>
    <property type="match status" value="1"/>
</dbReference>
<evidence type="ECO:0000313" key="6">
    <source>
        <dbReference type="EMBL" id="KAK9903459.1"/>
    </source>
</evidence>
<keyword evidence="4" id="KW-0456">Lyase</keyword>
<evidence type="ECO:0000256" key="5">
    <source>
        <dbReference type="ARBA" id="ARBA00030497"/>
    </source>
</evidence>
<dbReference type="SUPFAM" id="SSF55248">
    <property type="entry name" value="PCD-like"/>
    <property type="match status" value="1"/>
</dbReference>
<dbReference type="EMBL" id="JALJOT010000014">
    <property type="protein sequence ID" value="KAK9903459.1"/>
    <property type="molecule type" value="Genomic_DNA"/>
</dbReference>
<evidence type="ECO:0000256" key="3">
    <source>
        <dbReference type="ARBA" id="ARBA00013252"/>
    </source>
</evidence>